<feature type="domain" description="N-acetyltransferase" evidence="1">
    <location>
        <begin position="18"/>
        <end position="160"/>
    </location>
</feature>
<dbReference type="EMBL" id="BLKW01000002">
    <property type="protein sequence ID" value="GFG72818.1"/>
    <property type="molecule type" value="Genomic_DNA"/>
</dbReference>
<name>A0A7I9XSS3_9MYCO</name>
<comment type="caution">
    <text evidence="2">The sequence shown here is derived from an EMBL/GenBank/DDBJ whole genome shotgun (WGS) entry which is preliminary data.</text>
</comment>
<dbReference type="Pfam" id="PF13527">
    <property type="entry name" value="Acetyltransf_9"/>
    <property type="match status" value="1"/>
</dbReference>
<dbReference type="Gene3D" id="3.40.630.30">
    <property type="match status" value="1"/>
</dbReference>
<dbReference type="AlphaFoldDB" id="A0A7I9XSS3"/>
<organism evidence="2 3">
    <name type="scientific">Mycobacterium botniense</name>
    <dbReference type="NCBI Taxonomy" id="84962"/>
    <lineage>
        <taxon>Bacteria</taxon>
        <taxon>Bacillati</taxon>
        <taxon>Actinomycetota</taxon>
        <taxon>Actinomycetes</taxon>
        <taxon>Mycobacteriales</taxon>
        <taxon>Mycobacteriaceae</taxon>
        <taxon>Mycobacterium</taxon>
    </lineage>
</organism>
<proteinExistence type="predicted"/>
<dbReference type="Proteomes" id="UP000465361">
    <property type="component" value="Unassembled WGS sequence"/>
</dbReference>
<dbReference type="GO" id="GO:0016747">
    <property type="term" value="F:acyltransferase activity, transferring groups other than amino-acyl groups"/>
    <property type="evidence" value="ECO:0007669"/>
    <property type="project" value="InterPro"/>
</dbReference>
<dbReference type="SUPFAM" id="SSF55729">
    <property type="entry name" value="Acyl-CoA N-acyltransferases (Nat)"/>
    <property type="match status" value="1"/>
</dbReference>
<reference evidence="2 3" key="1">
    <citation type="journal article" date="2019" name="Emerg. Microbes Infect.">
        <title>Comprehensive subspecies identification of 175 nontuberculous mycobacteria species based on 7547 genomic profiles.</title>
        <authorList>
            <person name="Matsumoto Y."/>
            <person name="Kinjo T."/>
            <person name="Motooka D."/>
            <person name="Nabeya D."/>
            <person name="Jung N."/>
            <person name="Uechi K."/>
            <person name="Horii T."/>
            <person name="Iida T."/>
            <person name="Fujita J."/>
            <person name="Nakamura S."/>
        </authorList>
    </citation>
    <scope>NUCLEOTIDE SEQUENCE [LARGE SCALE GENOMIC DNA]</scope>
    <source>
        <strain evidence="2 3">JCM 17322</strain>
    </source>
</reference>
<dbReference type="PROSITE" id="PS51186">
    <property type="entry name" value="GNAT"/>
    <property type="match status" value="1"/>
</dbReference>
<keyword evidence="3" id="KW-1185">Reference proteome</keyword>
<evidence type="ECO:0000313" key="2">
    <source>
        <dbReference type="EMBL" id="GFG72818.1"/>
    </source>
</evidence>
<evidence type="ECO:0000313" key="3">
    <source>
        <dbReference type="Proteomes" id="UP000465361"/>
    </source>
</evidence>
<protein>
    <recommendedName>
        <fullName evidence="1">N-acetyltransferase domain-containing protein</fullName>
    </recommendedName>
</protein>
<accession>A0A7I9XSS3</accession>
<dbReference type="InterPro" id="IPR000182">
    <property type="entry name" value="GNAT_dom"/>
</dbReference>
<evidence type="ECO:0000259" key="1">
    <source>
        <dbReference type="PROSITE" id="PS51186"/>
    </source>
</evidence>
<dbReference type="InterPro" id="IPR016181">
    <property type="entry name" value="Acyl_CoA_acyltransferase"/>
</dbReference>
<sequence>MRFAKAVQRTNVAAMDVIDLPNYGPAQRDQILGGEHDAWGADSLGLVWRDQTGHVGVVADGRLIAHAGWLPVELRIDERPLQAVGLGAVLVNRTWRGRGVGRVVVQAAQERMRQMGRPFGLLFCRQGLVRFYETLGWHPVADEVIVDQPDGPVTMPLRTCWLPLHDDAQLPAGRVVVEGFPF</sequence>
<gene>
    <name evidence="2" type="ORF">MBOT_01830</name>
</gene>